<gene>
    <name evidence="1" type="ORF">KPL71_009694</name>
</gene>
<evidence type="ECO:0000313" key="1">
    <source>
        <dbReference type="EMBL" id="KAH9784547.1"/>
    </source>
</evidence>
<accession>A0ACB8MF62</accession>
<proteinExistence type="predicted"/>
<dbReference type="Proteomes" id="UP000829398">
    <property type="component" value="Chromosome 3"/>
</dbReference>
<organism evidence="1 2">
    <name type="scientific">Citrus sinensis</name>
    <name type="common">Sweet orange</name>
    <name type="synonym">Citrus aurantium var. sinensis</name>
    <dbReference type="NCBI Taxonomy" id="2711"/>
    <lineage>
        <taxon>Eukaryota</taxon>
        <taxon>Viridiplantae</taxon>
        <taxon>Streptophyta</taxon>
        <taxon>Embryophyta</taxon>
        <taxon>Tracheophyta</taxon>
        <taxon>Spermatophyta</taxon>
        <taxon>Magnoliopsida</taxon>
        <taxon>eudicotyledons</taxon>
        <taxon>Gunneridae</taxon>
        <taxon>Pentapetalae</taxon>
        <taxon>rosids</taxon>
        <taxon>malvids</taxon>
        <taxon>Sapindales</taxon>
        <taxon>Rutaceae</taxon>
        <taxon>Aurantioideae</taxon>
        <taxon>Citrus</taxon>
    </lineage>
</organism>
<evidence type="ECO:0000313" key="2">
    <source>
        <dbReference type="Proteomes" id="UP000829398"/>
    </source>
</evidence>
<dbReference type="EMBL" id="CM039172">
    <property type="protein sequence ID" value="KAH9784547.1"/>
    <property type="molecule type" value="Genomic_DNA"/>
</dbReference>
<sequence length="337" mass="37603">METKLQLPADFEPYCRWRREEHQYVLKVHLKGGFKKDQIRVFVNDQGKLRISGKRPIDENNVESFSKRIEVPKDCKSDRIKAKLSNGILRLTMPKKTHSHVTRNQAAATAGRNTLKLGVGAVAVVLVAAAAAVEFSVDEIEPFCKWQKEEQQDVLEVHLQGFHKSQLKVQINNLGELTISGERPLDQENKRVRFRKQINVSKDCKKEEIHAKLSGGILYIMMPKIIPVSLPAQAREQIVNQEKSNNNNGNAKQNDIDHKPAAASATTAGTSRAATWSMMSKLPSTKCISELKCSVPRLQQMDGKTALKLGALAAVMVVAAVGAYAAYKYHRAFHVDD</sequence>
<protein>
    <submittedName>
        <fullName evidence="1">Uncharacterized protein</fullName>
    </submittedName>
</protein>
<reference evidence="2" key="1">
    <citation type="journal article" date="2023" name="Hortic. Res.">
        <title>A chromosome-level phased genome enabling allele-level studies in sweet orange: a case study on citrus Huanglongbing tolerance.</title>
        <authorList>
            <person name="Wu B."/>
            <person name="Yu Q."/>
            <person name="Deng Z."/>
            <person name="Duan Y."/>
            <person name="Luo F."/>
            <person name="Gmitter F. Jr."/>
        </authorList>
    </citation>
    <scope>NUCLEOTIDE SEQUENCE [LARGE SCALE GENOMIC DNA]</scope>
    <source>
        <strain evidence="2">cv. Valencia</strain>
    </source>
</reference>
<name>A0ACB8MF62_CITSI</name>
<comment type="caution">
    <text evidence="1">The sequence shown here is derived from an EMBL/GenBank/DDBJ whole genome shotgun (WGS) entry which is preliminary data.</text>
</comment>
<keyword evidence="2" id="KW-1185">Reference proteome</keyword>